<sequence length="103" mass="11728">MPWWIWLLLALFMLSMIVAGIIYAAVHGIRGLKTAGDVGSRIGDRFAAMQDIPSQDQGPQPPVFTEPLRDVADRYAQAQAQVVARRQATRERHVRTWARWKRS</sequence>
<keyword evidence="1" id="KW-0472">Membrane</keyword>
<dbReference type="EMBL" id="JAHBBH010000044">
    <property type="protein sequence ID" value="MBW3093464.1"/>
    <property type="molecule type" value="Genomic_DNA"/>
</dbReference>
<protein>
    <recommendedName>
        <fullName evidence="4">Prolyl aminopeptidase</fullName>
    </recommendedName>
</protein>
<gene>
    <name evidence="2" type="ORF">KIH79_11140</name>
</gene>
<evidence type="ECO:0000313" key="2">
    <source>
        <dbReference type="EMBL" id="MBW3093464.1"/>
    </source>
</evidence>
<keyword evidence="3" id="KW-1185">Reference proteome</keyword>
<organism evidence="2 3">
    <name type="scientific">Bifidobacterium miconis</name>
    <dbReference type="NCBI Taxonomy" id="2834435"/>
    <lineage>
        <taxon>Bacteria</taxon>
        <taxon>Bacillati</taxon>
        <taxon>Actinomycetota</taxon>
        <taxon>Actinomycetes</taxon>
        <taxon>Bifidobacteriales</taxon>
        <taxon>Bifidobacteriaceae</taxon>
        <taxon>Bifidobacterium</taxon>
    </lineage>
</organism>
<dbReference type="Proteomes" id="UP000700815">
    <property type="component" value="Unassembled WGS sequence"/>
</dbReference>
<evidence type="ECO:0000256" key="1">
    <source>
        <dbReference type="SAM" id="Phobius"/>
    </source>
</evidence>
<comment type="caution">
    <text evidence="2">The sequence shown here is derived from an EMBL/GenBank/DDBJ whole genome shotgun (WGS) entry which is preliminary data.</text>
</comment>
<evidence type="ECO:0000313" key="3">
    <source>
        <dbReference type="Proteomes" id="UP000700815"/>
    </source>
</evidence>
<proteinExistence type="predicted"/>
<reference evidence="2 3" key="1">
    <citation type="submission" date="2021-05" db="EMBL/GenBank/DDBJ databases">
        <title>Phylogenetic classification of ten novel species belonging to the genus Bifidobacterium comprising B. colchicus sp. nov., B. abeli sp. nov., B. bicoloris sp. nov., B. guerezis sp. nov., B. rosaliae sp. nov., B. santillanensis sp. nov., B. argentati sp. nov., B. amazzoni sp. nov., B. pluviali sp. nov., and B. pinnaculum sp. nov.</title>
        <authorList>
            <person name="Lugli G.A."/>
            <person name="Ruiz Garcia L."/>
            <person name="Margolles A."/>
            <person name="Ventura M."/>
        </authorList>
    </citation>
    <scope>NUCLEOTIDE SEQUENCE [LARGE SCALE GENOMIC DNA]</scope>
    <source>
        <strain evidence="2 3">82T10</strain>
    </source>
</reference>
<accession>A0ABS6WHD0</accession>
<keyword evidence="1" id="KW-1133">Transmembrane helix</keyword>
<evidence type="ECO:0008006" key="4">
    <source>
        <dbReference type="Google" id="ProtNLM"/>
    </source>
</evidence>
<feature type="transmembrane region" description="Helical" evidence="1">
    <location>
        <begin position="6"/>
        <end position="26"/>
    </location>
</feature>
<dbReference type="RefSeq" id="WP_219059437.1">
    <property type="nucleotide sequence ID" value="NZ_JAHBBH010000044.1"/>
</dbReference>
<keyword evidence="1" id="KW-0812">Transmembrane</keyword>
<name>A0ABS6WHD0_9BIFI</name>